<dbReference type="InterPro" id="IPR000357">
    <property type="entry name" value="HEAT"/>
</dbReference>
<dbReference type="Gene3D" id="1.25.10.10">
    <property type="entry name" value="Leucine-rich Repeat Variant"/>
    <property type="match status" value="2"/>
</dbReference>
<dbReference type="Pfam" id="PF24492">
    <property type="entry name" value="HEAT_ECM29"/>
    <property type="match status" value="1"/>
</dbReference>
<dbReference type="AlphaFoldDB" id="A0A1E4TM45"/>
<feature type="non-terminal residue" evidence="3">
    <location>
        <position position="650"/>
    </location>
</feature>
<keyword evidence="4" id="KW-1185">Reference proteome</keyword>
<dbReference type="PANTHER" id="PTHR23346">
    <property type="entry name" value="TRANSLATIONAL ACTIVATOR GCN1-RELATED"/>
    <property type="match status" value="1"/>
</dbReference>
<keyword evidence="1" id="KW-0677">Repeat</keyword>
<gene>
    <name evidence="3" type="ORF">CANCADRAFT_11396</name>
</gene>
<dbReference type="PANTHER" id="PTHR23346:SF19">
    <property type="entry name" value="PROTEASOME ADAPTER AND SCAFFOLD PROTEIN ECM29"/>
    <property type="match status" value="1"/>
</dbReference>
<dbReference type="OrthoDB" id="16066at2759"/>
<dbReference type="InterPro" id="IPR055443">
    <property type="entry name" value="HEAT_ECM29"/>
</dbReference>
<evidence type="ECO:0000313" key="4">
    <source>
        <dbReference type="Proteomes" id="UP000095023"/>
    </source>
</evidence>
<dbReference type="SUPFAM" id="SSF48371">
    <property type="entry name" value="ARM repeat"/>
    <property type="match status" value="1"/>
</dbReference>
<dbReference type="Pfam" id="PF02985">
    <property type="entry name" value="HEAT"/>
    <property type="match status" value="1"/>
</dbReference>
<dbReference type="GO" id="GO:0060090">
    <property type="term" value="F:molecular adaptor activity"/>
    <property type="evidence" value="ECO:0007669"/>
    <property type="project" value="TreeGrafter"/>
</dbReference>
<reference evidence="4" key="1">
    <citation type="submission" date="2016-02" db="EMBL/GenBank/DDBJ databases">
        <title>Comparative genomics of biotechnologically important yeasts.</title>
        <authorList>
            <consortium name="DOE Joint Genome Institute"/>
            <person name="Riley R."/>
            <person name="Haridas S."/>
            <person name="Wolfe K.H."/>
            <person name="Lopes M.R."/>
            <person name="Hittinger C.T."/>
            <person name="Goker M."/>
            <person name="Salamov A."/>
            <person name="Wisecaver J."/>
            <person name="Long T.M."/>
            <person name="Aerts A.L."/>
            <person name="Barry K."/>
            <person name="Choi C."/>
            <person name="Clum A."/>
            <person name="Coughlan A.Y."/>
            <person name="Deshpande S."/>
            <person name="Douglass A.P."/>
            <person name="Hanson S.J."/>
            <person name="Klenk H.-P."/>
            <person name="Labutti K."/>
            <person name="Lapidus A."/>
            <person name="Lindquist E."/>
            <person name="Lipzen A."/>
            <person name="Meier-Kolthoff J.P."/>
            <person name="Ohm R.A."/>
            <person name="Otillar R.P."/>
            <person name="Pangilinan J."/>
            <person name="Peng Y."/>
            <person name="Rokas A."/>
            <person name="Rosa C.A."/>
            <person name="Scheuner C."/>
            <person name="Sibirny A.A."/>
            <person name="Slot J.C."/>
            <person name="Stielow J.B."/>
            <person name="Sun H."/>
            <person name="Kurtzman C.P."/>
            <person name="Blackwell M."/>
            <person name="Jeffries T.W."/>
            <person name="Grigoriev I.V."/>
        </authorList>
    </citation>
    <scope>NUCLEOTIDE SEQUENCE [LARGE SCALE GENOMIC DNA]</scope>
    <source>
        <strain evidence="4">NRRL Y-17796</strain>
    </source>
</reference>
<proteinExistence type="predicted"/>
<dbReference type="GO" id="GO:0005634">
    <property type="term" value="C:nucleus"/>
    <property type="evidence" value="ECO:0007669"/>
    <property type="project" value="TreeGrafter"/>
</dbReference>
<dbReference type="InterPro" id="IPR011989">
    <property type="entry name" value="ARM-like"/>
</dbReference>
<dbReference type="GO" id="GO:0036503">
    <property type="term" value="P:ERAD pathway"/>
    <property type="evidence" value="ECO:0007669"/>
    <property type="project" value="TreeGrafter"/>
</dbReference>
<organism evidence="3 4">
    <name type="scientific">Tortispora caseinolytica NRRL Y-17796</name>
    <dbReference type="NCBI Taxonomy" id="767744"/>
    <lineage>
        <taxon>Eukaryota</taxon>
        <taxon>Fungi</taxon>
        <taxon>Dikarya</taxon>
        <taxon>Ascomycota</taxon>
        <taxon>Saccharomycotina</taxon>
        <taxon>Trigonopsidomycetes</taxon>
        <taxon>Trigonopsidales</taxon>
        <taxon>Trigonopsidaceae</taxon>
        <taxon>Tortispora</taxon>
    </lineage>
</organism>
<dbReference type="GO" id="GO:0005737">
    <property type="term" value="C:cytoplasm"/>
    <property type="evidence" value="ECO:0007669"/>
    <property type="project" value="TreeGrafter"/>
</dbReference>
<dbReference type="InterPro" id="IPR016024">
    <property type="entry name" value="ARM-type_fold"/>
</dbReference>
<evidence type="ECO:0000313" key="3">
    <source>
        <dbReference type="EMBL" id="ODV92824.1"/>
    </source>
</evidence>
<dbReference type="Proteomes" id="UP000095023">
    <property type="component" value="Unassembled WGS sequence"/>
</dbReference>
<name>A0A1E4TM45_9ASCO</name>
<evidence type="ECO:0000256" key="1">
    <source>
        <dbReference type="ARBA" id="ARBA00022737"/>
    </source>
</evidence>
<accession>A0A1E4TM45</accession>
<dbReference type="EMBL" id="KV453841">
    <property type="protein sequence ID" value="ODV92824.1"/>
    <property type="molecule type" value="Genomic_DNA"/>
</dbReference>
<feature type="domain" description="Proteasome adapter and scaffold protein ECM29 HEAT-repeat" evidence="2">
    <location>
        <begin position="307"/>
        <end position="468"/>
    </location>
</feature>
<protein>
    <recommendedName>
        <fullName evidence="2">Proteasome adapter and scaffold protein ECM29 HEAT-repeat domain-containing protein</fullName>
    </recommendedName>
</protein>
<sequence length="650" mass="72265">LSLLADSNELIQDAASRGLTLVYDASSSALKEDLVYDLLKTFSGTKRNRQDLAPDTELFQPGQITSDNGPISTYQDVLSLASEAGDPSLVYKFMSLTSHASLWSSARGAAFGIGAILEKAKVSKELESNSILSETLIPKLYRYRFDPYTSVREAMCNMWDSLVSNSPKTILESFDIILEELLKSIGDTQWRVREASTRALCDLIKNAPMERYISRMIDIWAMGFRALDDIKQSVRLAGVDLVTALNATLIRQVESQELAQKAETQQILGMVIPLILGPKGLQSSVEDVQHAALETIVKLTKNEPKILRPYVSLIVSELLGVVTTLEPALVSYLSLNASKYGITLDDIEKGRMSALKSSPVMTSMEHLCNILSPDEVPEFIERFQRTVSTSLGSPSLFAASKLMVTLYVQHNQLIAPYSDSFLNLISSQLDGRSDVVANAYAAAAGYVCAHASEPNKLKFFHHLQKLYFDADSKKRYRVAVVAESIGRHSPTDYETADAILTKLVFIGQYDPDEKIKPLLRRCYDDHIGGTRVLREQVNSITRMCLSLLDDTEWWIRSLGAQSLSDISKIVEDQSVLAEIIGALLQLSARRVWDGKSAVMDALLSIAMEENGYVSGNDEIISKMQEAFVVESQRKEHEYAEHQFISLCRFI</sequence>
<feature type="non-terminal residue" evidence="3">
    <location>
        <position position="1"/>
    </location>
</feature>
<evidence type="ECO:0000259" key="2">
    <source>
        <dbReference type="Pfam" id="PF24492"/>
    </source>
</evidence>